<evidence type="ECO:0000313" key="2">
    <source>
        <dbReference type="EMBL" id="AWH89870.1"/>
    </source>
</evidence>
<keyword evidence="3" id="KW-1185">Reference proteome</keyword>
<accession>A0A2Y9U241</accession>
<evidence type="ECO:0000256" key="1">
    <source>
        <dbReference type="SAM" id="Phobius"/>
    </source>
</evidence>
<sequence length="102" mass="10156">MRELNCSEMVIVNGGWAANLSDSMEGALSGFGQGSMIGFLGGAKVGGEAGGGILGVGVIGSLAGAFMGGAIGSLAFLGGMILGKDEINQLAKEYIDAYTSYK</sequence>
<evidence type="ECO:0000313" key="3">
    <source>
        <dbReference type="Proteomes" id="UP000244908"/>
    </source>
</evidence>
<keyword evidence="1" id="KW-0812">Transmembrane</keyword>
<keyword evidence="1" id="KW-0472">Membrane</keyword>
<keyword evidence="1" id="KW-1133">Transmembrane helix</keyword>
<dbReference type="OrthoDB" id="6643459at2"/>
<dbReference type="Proteomes" id="UP000244908">
    <property type="component" value="Chromosome"/>
</dbReference>
<gene>
    <name evidence="2" type="ORF">HYN51_15805</name>
</gene>
<dbReference type="EMBL" id="CP029185">
    <property type="protein sequence ID" value="AWH89870.1"/>
    <property type="molecule type" value="Genomic_DNA"/>
</dbReference>
<organism evidence="2 3">
    <name type="scientific">Limnobaculum parvum</name>
    <dbReference type="NCBI Taxonomy" id="2172103"/>
    <lineage>
        <taxon>Bacteria</taxon>
        <taxon>Pseudomonadati</taxon>
        <taxon>Pseudomonadota</taxon>
        <taxon>Gammaproteobacteria</taxon>
        <taxon>Enterobacterales</taxon>
        <taxon>Budviciaceae</taxon>
        <taxon>Limnobaculum</taxon>
    </lineage>
</organism>
<dbReference type="KEGG" id="lpv:HYN51_15805"/>
<name>A0A2Y9U241_9GAMM</name>
<protein>
    <submittedName>
        <fullName evidence="2">Colicin V synthesis protein</fullName>
    </submittedName>
</protein>
<dbReference type="RefSeq" id="WP_108901912.1">
    <property type="nucleotide sequence ID" value="NZ_CP029185.2"/>
</dbReference>
<proteinExistence type="predicted"/>
<feature type="transmembrane region" description="Helical" evidence="1">
    <location>
        <begin position="53"/>
        <end position="82"/>
    </location>
</feature>
<dbReference type="AlphaFoldDB" id="A0A2Y9U241"/>
<reference evidence="2 3" key="1">
    <citation type="journal article" date="2019" name="Int. J. Syst. Evol. Microbiol.">
        <title>Limnobaculum parvum gen. nov., sp. nov., isolated from a freshwater lake.</title>
        <authorList>
            <person name="Baek C."/>
            <person name="Shin S.K."/>
            <person name="Yi H."/>
        </authorList>
    </citation>
    <scope>NUCLEOTIDE SEQUENCE [LARGE SCALE GENOMIC DNA]</scope>
    <source>
        <strain evidence="2 3">HYN0051</strain>
    </source>
</reference>